<dbReference type="AlphaFoldDB" id="A0A0L6VR57"/>
<accession>A0A0L6VR57</accession>
<dbReference type="VEuPathDB" id="FungiDB:VP01_11874g1"/>
<proteinExistence type="predicted"/>
<protein>
    <submittedName>
        <fullName evidence="1">Uncharacterized protein</fullName>
    </submittedName>
</protein>
<feature type="non-terminal residue" evidence="1">
    <location>
        <position position="126"/>
    </location>
</feature>
<gene>
    <name evidence="1" type="ORF">VP01_11874g1</name>
</gene>
<evidence type="ECO:0000313" key="1">
    <source>
        <dbReference type="EMBL" id="KNZ63112.1"/>
    </source>
</evidence>
<dbReference type="EMBL" id="LAVV01002081">
    <property type="protein sequence ID" value="KNZ63112.1"/>
    <property type="molecule type" value="Genomic_DNA"/>
</dbReference>
<organism evidence="1 2">
    <name type="scientific">Puccinia sorghi</name>
    <dbReference type="NCBI Taxonomy" id="27349"/>
    <lineage>
        <taxon>Eukaryota</taxon>
        <taxon>Fungi</taxon>
        <taxon>Dikarya</taxon>
        <taxon>Basidiomycota</taxon>
        <taxon>Pucciniomycotina</taxon>
        <taxon>Pucciniomycetes</taxon>
        <taxon>Pucciniales</taxon>
        <taxon>Pucciniaceae</taxon>
        <taxon>Puccinia</taxon>
    </lineage>
</organism>
<name>A0A0L6VR57_9BASI</name>
<evidence type="ECO:0000313" key="2">
    <source>
        <dbReference type="Proteomes" id="UP000037035"/>
    </source>
</evidence>
<reference evidence="1 2" key="1">
    <citation type="submission" date="2015-08" db="EMBL/GenBank/DDBJ databases">
        <title>Next Generation Sequencing and Analysis of the Genome of Puccinia sorghi L Schw, the Causal Agent of Maize Common Rust.</title>
        <authorList>
            <person name="Rochi L."/>
            <person name="Burguener G."/>
            <person name="Darino M."/>
            <person name="Turjanski A."/>
            <person name="Kreff E."/>
            <person name="Dieguez M.J."/>
            <person name="Sacco F."/>
        </authorList>
    </citation>
    <scope>NUCLEOTIDE SEQUENCE [LARGE SCALE GENOMIC DNA]</scope>
    <source>
        <strain evidence="1 2">RO10H11247</strain>
    </source>
</reference>
<comment type="caution">
    <text evidence="1">The sequence shown here is derived from an EMBL/GenBank/DDBJ whole genome shotgun (WGS) entry which is preliminary data.</text>
</comment>
<keyword evidence="2" id="KW-1185">Reference proteome</keyword>
<sequence>MNKIYAKNLTNVKYNWNLPVYIDSAYLYIWLMLEEVQERARALMSISGYQMDRKDSVSPTSPPSSLRYISLKGAKKVQIEAEYVNSTSTPDFEKMGPSVTSLTQDQLALIAGLLGAKASNQNICNH</sequence>
<dbReference type="Proteomes" id="UP000037035">
    <property type="component" value="Unassembled WGS sequence"/>
</dbReference>